<keyword evidence="3" id="KW-1185">Reference proteome</keyword>
<dbReference type="InterPro" id="IPR046341">
    <property type="entry name" value="SET_dom_sf"/>
</dbReference>
<dbReference type="SUPFAM" id="SSF82199">
    <property type="entry name" value="SET domain"/>
    <property type="match status" value="1"/>
</dbReference>
<dbReference type="Gene3D" id="1.25.40.10">
    <property type="entry name" value="Tetratricopeptide repeat domain"/>
    <property type="match status" value="1"/>
</dbReference>
<proteinExistence type="predicted"/>
<dbReference type="PANTHER" id="PTHR47643">
    <property type="entry name" value="TPR DOMAIN PROTEIN (AFU_ORTHOLOGUE AFUA_5G12710)"/>
    <property type="match status" value="1"/>
</dbReference>
<dbReference type="SUPFAM" id="SSF48452">
    <property type="entry name" value="TPR-like"/>
    <property type="match status" value="1"/>
</dbReference>
<accession>A0A7J0DS37</accession>
<dbReference type="Gene3D" id="2.170.270.10">
    <property type="entry name" value="SET domain"/>
    <property type="match status" value="1"/>
</dbReference>
<sequence length="396" mass="43944">MQQIRSKAKDLLLIRESLSVKTKSQRAQQESDPKLRKSLCLALSNRAEAWSGMRDFTEALADCDQALEIESAHFKTLLCKGKILLSLNRYGLALDCFKLAFLDSQASLDCESINGCLEKCKKLEFLSRTGAFDLSDWVLNGFWGKSPELGEYIGGVEIKSHEMPPNPCLIGNLSAGDEDGLEVPNIGLFRPEAKDGSSFSNEKLDMGKIESILDVNSLVEESTSSKVSGKNKGYHGVGLWILVSFINHSCNPNARLLHIGDYMIVHASRDIKAGEEVTFAYFDVLLPLSSCREMAKTCGCKRCKFEGGGCGKQEMREIERGIERGLEVGGMVYQLEEGMKRWMVTGKEKGYLSAYGGLGTVEMERLMKLGRGVYGKVMKKQAMRTLLELSFQEPKI</sequence>
<dbReference type="PROSITE" id="PS50280">
    <property type="entry name" value="SET"/>
    <property type="match status" value="1"/>
</dbReference>
<dbReference type="EMBL" id="BJWL01000348">
    <property type="protein sequence ID" value="GFS40402.1"/>
    <property type="molecule type" value="Genomic_DNA"/>
</dbReference>
<evidence type="ECO:0000313" key="3">
    <source>
        <dbReference type="Proteomes" id="UP000585474"/>
    </source>
</evidence>
<dbReference type="InterPro" id="IPR019734">
    <property type="entry name" value="TPR_rpt"/>
</dbReference>
<organism evidence="2 3">
    <name type="scientific">Actinidia rufa</name>
    <dbReference type="NCBI Taxonomy" id="165716"/>
    <lineage>
        <taxon>Eukaryota</taxon>
        <taxon>Viridiplantae</taxon>
        <taxon>Streptophyta</taxon>
        <taxon>Embryophyta</taxon>
        <taxon>Tracheophyta</taxon>
        <taxon>Spermatophyta</taxon>
        <taxon>Magnoliopsida</taxon>
        <taxon>eudicotyledons</taxon>
        <taxon>Gunneridae</taxon>
        <taxon>Pentapetalae</taxon>
        <taxon>asterids</taxon>
        <taxon>Ericales</taxon>
        <taxon>Actinidiaceae</taxon>
        <taxon>Actinidia</taxon>
    </lineage>
</organism>
<dbReference type="SMART" id="SM00028">
    <property type="entry name" value="TPR"/>
    <property type="match status" value="2"/>
</dbReference>
<evidence type="ECO:0000259" key="1">
    <source>
        <dbReference type="PROSITE" id="PS50280"/>
    </source>
</evidence>
<evidence type="ECO:0000313" key="2">
    <source>
        <dbReference type="EMBL" id="GFS40402.1"/>
    </source>
</evidence>
<dbReference type="PANTHER" id="PTHR47643:SF2">
    <property type="entry name" value="TPR DOMAIN PROTEIN (AFU_ORTHOLOGUE AFUA_5G12710)"/>
    <property type="match status" value="1"/>
</dbReference>
<dbReference type="InterPro" id="IPR053209">
    <property type="entry name" value="Gramillin-biosynth_MTr"/>
</dbReference>
<dbReference type="InterPro" id="IPR001214">
    <property type="entry name" value="SET_dom"/>
</dbReference>
<dbReference type="CDD" id="cd20071">
    <property type="entry name" value="SET_SMYD"/>
    <property type="match status" value="1"/>
</dbReference>
<name>A0A7J0DS37_9ERIC</name>
<dbReference type="Pfam" id="PF00856">
    <property type="entry name" value="SET"/>
    <property type="match status" value="1"/>
</dbReference>
<gene>
    <name evidence="2" type="ORF">Acr_00g0068320</name>
</gene>
<feature type="domain" description="SET" evidence="1">
    <location>
        <begin position="37"/>
        <end position="282"/>
    </location>
</feature>
<reference evidence="3" key="1">
    <citation type="submission" date="2019-07" db="EMBL/GenBank/DDBJ databases">
        <title>De Novo Assembly of kiwifruit Actinidia rufa.</title>
        <authorList>
            <person name="Sugita-Konishi S."/>
            <person name="Sato K."/>
            <person name="Mori E."/>
            <person name="Abe Y."/>
            <person name="Kisaki G."/>
            <person name="Hamano K."/>
            <person name="Suezawa K."/>
            <person name="Otani M."/>
            <person name="Fukuda T."/>
            <person name="Manabe T."/>
            <person name="Gomi K."/>
            <person name="Tabuchi M."/>
            <person name="Akimitsu K."/>
            <person name="Kataoka I."/>
        </authorList>
    </citation>
    <scope>NUCLEOTIDE SEQUENCE [LARGE SCALE GENOMIC DNA]</scope>
    <source>
        <strain evidence="3">cv. Fuchu</strain>
    </source>
</reference>
<dbReference type="InterPro" id="IPR011990">
    <property type="entry name" value="TPR-like_helical_dom_sf"/>
</dbReference>
<dbReference type="OrthoDB" id="438641at2759"/>
<dbReference type="Proteomes" id="UP000585474">
    <property type="component" value="Unassembled WGS sequence"/>
</dbReference>
<protein>
    <submittedName>
        <fullName evidence="2">SET domain protein 35</fullName>
    </submittedName>
</protein>
<comment type="caution">
    <text evidence="2">The sequence shown here is derived from an EMBL/GenBank/DDBJ whole genome shotgun (WGS) entry which is preliminary data.</text>
</comment>
<dbReference type="AlphaFoldDB" id="A0A7J0DS37"/>